<dbReference type="GO" id="GO:0009253">
    <property type="term" value="P:peptidoglycan catabolic process"/>
    <property type="evidence" value="ECO:0007669"/>
    <property type="project" value="InterPro"/>
</dbReference>
<dbReference type="GO" id="GO:0008270">
    <property type="term" value="F:zinc ion binding"/>
    <property type="evidence" value="ECO:0007669"/>
    <property type="project" value="InterPro"/>
</dbReference>
<dbReference type="CDD" id="cd06583">
    <property type="entry name" value="PGRP"/>
    <property type="match status" value="1"/>
</dbReference>
<evidence type="ECO:0000259" key="5">
    <source>
        <dbReference type="SMART" id="SM00701"/>
    </source>
</evidence>
<dbReference type="CTD" id="114770"/>
<accession>A0A8C9NKB0</accession>
<protein>
    <submittedName>
        <fullName evidence="6">Peptidoglycan recognition protein 2</fullName>
    </submittedName>
</protein>
<comment type="similarity">
    <text evidence="1">Belongs to the N-acetylmuramoyl-L-alanine amidase 2 family.</text>
</comment>
<evidence type="ECO:0000256" key="1">
    <source>
        <dbReference type="ARBA" id="ARBA00007553"/>
    </source>
</evidence>
<dbReference type="Gene3D" id="3.40.80.10">
    <property type="entry name" value="Peptidoglycan recognition protein-like"/>
    <property type="match status" value="1"/>
</dbReference>
<dbReference type="Pfam" id="PF01510">
    <property type="entry name" value="Amidase_2"/>
    <property type="match status" value="1"/>
</dbReference>
<evidence type="ECO:0000256" key="2">
    <source>
        <dbReference type="ARBA" id="ARBA00022859"/>
    </source>
</evidence>
<dbReference type="GO" id="GO:0008745">
    <property type="term" value="F:N-acetylmuramoyl-L-alanine amidase activity"/>
    <property type="evidence" value="ECO:0007669"/>
    <property type="project" value="InterPro"/>
</dbReference>
<evidence type="ECO:0000259" key="4">
    <source>
        <dbReference type="SMART" id="SM00644"/>
    </source>
</evidence>
<dbReference type="SUPFAM" id="SSF55846">
    <property type="entry name" value="N-acetylmuramoyl-L-alanine amidase-like"/>
    <property type="match status" value="1"/>
</dbReference>
<feature type="domain" description="N-acetylmuramoyl-L-alanine amidase" evidence="4">
    <location>
        <begin position="439"/>
        <end position="578"/>
    </location>
</feature>
<evidence type="ECO:0000256" key="3">
    <source>
        <dbReference type="SAM" id="MobiDB-lite"/>
    </source>
</evidence>
<organism evidence="6 7">
    <name type="scientific">Serinus canaria</name>
    <name type="common">Island canary</name>
    <name type="synonym">Fringilla canaria</name>
    <dbReference type="NCBI Taxonomy" id="9135"/>
    <lineage>
        <taxon>Eukaryota</taxon>
        <taxon>Metazoa</taxon>
        <taxon>Chordata</taxon>
        <taxon>Craniata</taxon>
        <taxon>Vertebrata</taxon>
        <taxon>Euteleostomi</taxon>
        <taxon>Archelosauria</taxon>
        <taxon>Archosauria</taxon>
        <taxon>Dinosauria</taxon>
        <taxon>Saurischia</taxon>
        <taxon>Theropoda</taxon>
        <taxon>Coelurosauria</taxon>
        <taxon>Aves</taxon>
        <taxon>Neognathae</taxon>
        <taxon>Neoaves</taxon>
        <taxon>Telluraves</taxon>
        <taxon>Australaves</taxon>
        <taxon>Passeriformes</taxon>
        <taxon>Passeroidea</taxon>
        <taxon>Fringillidae</taxon>
        <taxon>Carduelinae</taxon>
        <taxon>Serinus</taxon>
    </lineage>
</organism>
<evidence type="ECO:0000313" key="6">
    <source>
        <dbReference type="Ensembl" id="ENSSCAP00000019340.1"/>
    </source>
</evidence>
<feature type="domain" description="Peptidoglycan recognition protein family" evidence="5">
    <location>
        <begin position="426"/>
        <end position="572"/>
    </location>
</feature>
<dbReference type="OrthoDB" id="10001926at2759"/>
<dbReference type="SMART" id="SM00701">
    <property type="entry name" value="PGRP"/>
    <property type="match status" value="1"/>
</dbReference>
<dbReference type="GO" id="GO:0002376">
    <property type="term" value="P:immune system process"/>
    <property type="evidence" value="ECO:0007669"/>
    <property type="project" value="UniProtKB-KW"/>
</dbReference>
<sequence length="601" mass="64423">MAKHCLMQFLPPCPHCHHYGIPDECHYPLGRDRELVQLVTSGSEAGDSHQGVPEPLHSRDPNCPWEQAGDRTRVSVTWGSHGLVTASPDTSWWLHALTCHGGSVPTGCPRASQGVAVSCRMFPWLLLALSVCAHPGTGVSPAVLPRHMDSVLDILDALESPARGGSPGTAAALGRGLGVCSTPGCRAVLGEPPGTPERPPALTPGQWQLLTELLHHDPTTPELGAVLVPDGSTVALCPLLAGIEAGLRSGGFGRPLPTLDPPVDPLLVVTITEALGTSFLLAQGRDNNTTTLGPGGCWDNVKNPQNYTLRGPPSPVPDPVAIGAMDGVVLGVQLAQGPLPVAELLRGYYGTGNGSEAGRPPSSYRRRKFGALAGQERLKKEVAATLELLRTLSPTSELLRDVGTQEVVAVALRAAREFSERYVECPAIMPRCLWGAHPYRGTPAPLQPPLGSVFLHHTLEPSRPCRTFSACARAMRDMQRFHQDTRGWDDIGYSFVVGSDGYLYEGRGWHWVGAHTKGYNTQGFGVGIVGDFTATLPDPDTLALVRDEFLPCAVRFGHIRPDFILRGHRQLRHTDCPGNALFQEIQSWPGFQGTLVEQGLG</sequence>
<reference evidence="6" key="2">
    <citation type="submission" date="2025-09" db="UniProtKB">
        <authorList>
            <consortium name="Ensembl"/>
        </authorList>
    </citation>
    <scope>IDENTIFICATION</scope>
</reference>
<keyword evidence="7" id="KW-1185">Reference proteome</keyword>
<dbReference type="Ensembl" id="ENSSCAT00000021598.1">
    <property type="protein sequence ID" value="ENSSCAP00000019340.1"/>
    <property type="gene ID" value="ENSSCAG00000013971.1"/>
</dbReference>
<dbReference type="FunFam" id="3.40.80.10:FF:000001">
    <property type="entry name" value="Peptidoglycan recognition protein 1"/>
    <property type="match status" value="1"/>
</dbReference>
<dbReference type="RefSeq" id="XP_018780623.1">
    <property type="nucleotide sequence ID" value="XM_018925078.3"/>
</dbReference>
<name>A0A8C9NKB0_SERCA</name>
<dbReference type="AlphaFoldDB" id="A0A8C9NKB0"/>
<dbReference type="InterPro" id="IPR006619">
    <property type="entry name" value="PGRP_domain_met/bac"/>
</dbReference>
<dbReference type="PANTHER" id="PTHR11022">
    <property type="entry name" value="PEPTIDOGLYCAN RECOGNITION PROTEIN"/>
    <property type="match status" value="1"/>
</dbReference>
<dbReference type="OMA" id="CWDNVEH"/>
<keyword evidence="2" id="KW-0391">Immunity</keyword>
<dbReference type="InterPro" id="IPR036505">
    <property type="entry name" value="Amidase/PGRP_sf"/>
</dbReference>
<dbReference type="GeneTree" id="ENSGT00940000158718"/>
<dbReference type="Proteomes" id="UP000694409">
    <property type="component" value="Unassembled WGS sequence"/>
</dbReference>
<gene>
    <name evidence="6" type="primary">PGLYRP2</name>
</gene>
<dbReference type="PANTHER" id="PTHR11022:SF66">
    <property type="entry name" value="N-ACETYLMURAMOYL-L-ALANINE AMIDASE"/>
    <property type="match status" value="1"/>
</dbReference>
<dbReference type="GeneID" id="103824639"/>
<evidence type="ECO:0000313" key="7">
    <source>
        <dbReference type="Proteomes" id="UP000694409"/>
    </source>
</evidence>
<dbReference type="InterPro" id="IPR015510">
    <property type="entry name" value="PGRP"/>
</dbReference>
<feature type="region of interest" description="Disordered" evidence="3">
    <location>
        <begin position="41"/>
        <end position="61"/>
    </location>
</feature>
<dbReference type="InterPro" id="IPR002502">
    <property type="entry name" value="Amidase_domain"/>
</dbReference>
<proteinExistence type="inferred from homology"/>
<dbReference type="SMART" id="SM00644">
    <property type="entry name" value="Ami_2"/>
    <property type="match status" value="1"/>
</dbReference>
<reference evidence="6" key="1">
    <citation type="submission" date="2025-08" db="UniProtKB">
        <authorList>
            <consortium name="Ensembl"/>
        </authorList>
    </citation>
    <scope>IDENTIFICATION</scope>
</reference>